<evidence type="ECO:0000313" key="8">
    <source>
        <dbReference type="Proteomes" id="UP001642540"/>
    </source>
</evidence>
<evidence type="ECO:0000256" key="5">
    <source>
        <dbReference type="PROSITE-ProRule" id="PRU01355"/>
    </source>
</evidence>
<comment type="caution">
    <text evidence="7">The sequence shown here is derived from an EMBL/GenBank/DDBJ whole genome shotgun (WGS) entry which is preliminary data.</text>
</comment>
<dbReference type="Pfam" id="PF01401">
    <property type="entry name" value="Peptidase_M2"/>
    <property type="match status" value="1"/>
</dbReference>
<comment type="cofactor">
    <cofactor evidence="6">
        <name>Zn(2+)</name>
        <dbReference type="ChEBI" id="CHEBI:29105"/>
    </cofactor>
    <text evidence="6">Binds 1 zinc ion per subunit.</text>
</comment>
<keyword evidence="2" id="KW-0732">Signal</keyword>
<dbReference type="EC" id="3.4.-.-" evidence="6"/>
<keyword evidence="6" id="KW-0482">Metalloprotease</keyword>
<keyword evidence="6" id="KW-0378">Hydrolase</keyword>
<dbReference type="PRINTS" id="PR00791">
    <property type="entry name" value="PEPDIPTASEA"/>
</dbReference>
<evidence type="ECO:0000256" key="2">
    <source>
        <dbReference type="ARBA" id="ARBA00022729"/>
    </source>
</evidence>
<protein>
    <recommendedName>
        <fullName evidence="6">Angiotensin-converting enzyme</fullName>
        <ecNumber evidence="6">3.4.-.-</ecNumber>
    </recommendedName>
</protein>
<keyword evidence="6" id="KW-0479">Metal-binding</keyword>
<name>A0ABP1S5W6_9HEXA</name>
<dbReference type="InterPro" id="IPR001548">
    <property type="entry name" value="Peptidase_M2"/>
</dbReference>
<organism evidence="7 8">
    <name type="scientific">Orchesella dallaii</name>
    <dbReference type="NCBI Taxonomy" id="48710"/>
    <lineage>
        <taxon>Eukaryota</taxon>
        <taxon>Metazoa</taxon>
        <taxon>Ecdysozoa</taxon>
        <taxon>Arthropoda</taxon>
        <taxon>Hexapoda</taxon>
        <taxon>Collembola</taxon>
        <taxon>Entomobryomorpha</taxon>
        <taxon>Entomobryoidea</taxon>
        <taxon>Orchesellidae</taxon>
        <taxon>Orchesellinae</taxon>
        <taxon>Orchesella</taxon>
    </lineage>
</organism>
<keyword evidence="6" id="KW-0862">Zinc</keyword>
<dbReference type="Proteomes" id="UP001642540">
    <property type="component" value="Unassembled WGS sequence"/>
</dbReference>
<keyword evidence="6" id="KW-0645">Protease</keyword>
<evidence type="ECO:0000256" key="3">
    <source>
        <dbReference type="ARBA" id="ARBA00023157"/>
    </source>
</evidence>
<dbReference type="SUPFAM" id="SSF55486">
    <property type="entry name" value="Metalloproteases ('zincins'), catalytic domain"/>
    <property type="match status" value="1"/>
</dbReference>
<reference evidence="7 8" key="1">
    <citation type="submission" date="2024-08" db="EMBL/GenBank/DDBJ databases">
        <authorList>
            <person name="Cucini C."/>
            <person name="Frati F."/>
        </authorList>
    </citation>
    <scope>NUCLEOTIDE SEQUENCE [LARGE SCALE GENOMIC DNA]</scope>
</reference>
<evidence type="ECO:0000313" key="7">
    <source>
        <dbReference type="EMBL" id="CAL8143830.1"/>
    </source>
</evidence>
<evidence type="ECO:0000256" key="4">
    <source>
        <dbReference type="ARBA" id="ARBA00023180"/>
    </source>
</evidence>
<dbReference type="Gene3D" id="1.10.1370.30">
    <property type="match status" value="1"/>
</dbReference>
<proteinExistence type="inferred from homology"/>
<comment type="caution">
    <text evidence="5">Lacks conserved residue(s) required for the propagation of feature annotation.</text>
</comment>
<dbReference type="PANTHER" id="PTHR10514">
    <property type="entry name" value="ANGIOTENSIN-CONVERTING ENZYME"/>
    <property type="match status" value="1"/>
</dbReference>
<sequence>MALSVSTPKHMMKIGLAENQTSLSKKSTINYLMKVGLDKIALLPYGFMIDAYRWKIFDGSINRKDLEYEWVKMRSEYQGVVPPVVRDEQDFDAGSKYHVPSNTPYIRYFVSHILQFQIYKALCVTAKEYPAQPLHECDFYQNKDAGAQLKKLLQAGSSKNWELILEDTIGQGKMDATAVLEYFAPLHEYLQEYRAEINYPIGWSNDAFEALVKRA</sequence>
<keyword evidence="4 6" id="KW-0325">Glycoprotein</keyword>
<gene>
    <name evidence="7" type="ORF">ODALV1_LOCUS29938</name>
</gene>
<dbReference type="PROSITE" id="PS52011">
    <property type="entry name" value="PEPTIDASE_M2"/>
    <property type="match status" value="1"/>
</dbReference>
<keyword evidence="3" id="KW-1015">Disulfide bond</keyword>
<evidence type="ECO:0000256" key="1">
    <source>
        <dbReference type="ARBA" id="ARBA00008139"/>
    </source>
</evidence>
<keyword evidence="6" id="KW-0121">Carboxypeptidase</keyword>
<dbReference type="PANTHER" id="PTHR10514:SF27">
    <property type="entry name" value="ANGIOTENSIN-CONVERTING ENZYME"/>
    <property type="match status" value="1"/>
</dbReference>
<comment type="similarity">
    <text evidence="1 5 6">Belongs to the peptidase M2 family.</text>
</comment>
<keyword evidence="8" id="KW-1185">Reference proteome</keyword>
<evidence type="ECO:0000256" key="6">
    <source>
        <dbReference type="RuleBase" id="RU361144"/>
    </source>
</evidence>
<accession>A0ABP1S5W6</accession>
<dbReference type="EMBL" id="CAXLJM020000160">
    <property type="protein sequence ID" value="CAL8143830.1"/>
    <property type="molecule type" value="Genomic_DNA"/>
</dbReference>